<evidence type="ECO:0000256" key="3">
    <source>
        <dbReference type="ARBA" id="ARBA00022833"/>
    </source>
</evidence>
<feature type="domain" description="RING-type" evidence="6">
    <location>
        <begin position="156"/>
        <end position="199"/>
    </location>
</feature>
<dbReference type="Gene3D" id="2.20.28.10">
    <property type="match status" value="1"/>
</dbReference>
<dbReference type="Pfam" id="PF05495">
    <property type="entry name" value="zf-CHY"/>
    <property type="match status" value="1"/>
</dbReference>
<dbReference type="PANTHER" id="PTHR21319">
    <property type="entry name" value="RING FINGER AND CHY ZINC FINGER DOMAIN-CONTAINING PROTEIN 1"/>
    <property type="match status" value="1"/>
</dbReference>
<dbReference type="Gene3D" id="3.30.40.10">
    <property type="entry name" value="Zinc/RING finger domain, C3HC4 (zinc finger)"/>
    <property type="match status" value="1"/>
</dbReference>
<keyword evidence="3" id="KW-0862">Zinc</keyword>
<comment type="caution">
    <text evidence="9">The sequence shown here is derived from an EMBL/GenBank/DDBJ whole genome shotgun (WGS) entry which is preliminary data.</text>
</comment>
<dbReference type="PROSITE" id="PS50089">
    <property type="entry name" value="ZF_RING_2"/>
    <property type="match status" value="1"/>
</dbReference>
<name>A0AAV2H7D6_LYMST</name>
<feature type="region of interest" description="Disordered" evidence="5">
    <location>
        <begin position="1"/>
        <end position="21"/>
    </location>
</feature>
<evidence type="ECO:0000256" key="2">
    <source>
        <dbReference type="ARBA" id="ARBA00022771"/>
    </source>
</evidence>
<gene>
    <name evidence="9" type="ORF">GSLYS_00003655001</name>
</gene>
<dbReference type="InterPro" id="IPR001841">
    <property type="entry name" value="Znf_RING"/>
</dbReference>
<keyword evidence="1" id="KW-0479">Metal-binding</keyword>
<dbReference type="InterPro" id="IPR037275">
    <property type="entry name" value="Znf_CTCHY_sf"/>
</dbReference>
<dbReference type="InterPro" id="IPR037274">
    <property type="entry name" value="Znf_CHY_sf"/>
</dbReference>
<dbReference type="GO" id="GO:0016567">
    <property type="term" value="P:protein ubiquitination"/>
    <property type="evidence" value="ECO:0007669"/>
    <property type="project" value="TreeGrafter"/>
</dbReference>
<dbReference type="EMBL" id="CAXITT010000050">
    <property type="protein sequence ID" value="CAL1529500.1"/>
    <property type="molecule type" value="Genomic_DNA"/>
</dbReference>
<evidence type="ECO:0000313" key="10">
    <source>
        <dbReference type="Proteomes" id="UP001497497"/>
    </source>
</evidence>
<feature type="domain" description="CHY-type" evidence="7">
    <location>
        <begin position="24"/>
        <end position="91"/>
    </location>
</feature>
<dbReference type="GO" id="GO:0008270">
    <property type="term" value="F:zinc ion binding"/>
    <property type="evidence" value="ECO:0007669"/>
    <property type="project" value="UniProtKB-KW"/>
</dbReference>
<dbReference type="SMART" id="SM00184">
    <property type="entry name" value="RING"/>
    <property type="match status" value="1"/>
</dbReference>
<keyword evidence="10" id="KW-1185">Reference proteome</keyword>
<dbReference type="InterPro" id="IPR013083">
    <property type="entry name" value="Znf_RING/FYVE/PHD"/>
</dbReference>
<accession>A0AAV2H7D6</accession>
<dbReference type="InterPro" id="IPR017921">
    <property type="entry name" value="Znf_CTCHY"/>
</dbReference>
<evidence type="ECO:0000256" key="5">
    <source>
        <dbReference type="SAM" id="MobiDB-lite"/>
    </source>
</evidence>
<dbReference type="PROSITE" id="PS51270">
    <property type="entry name" value="ZF_CTCHY"/>
    <property type="match status" value="1"/>
</dbReference>
<dbReference type="SUPFAM" id="SSF57850">
    <property type="entry name" value="RING/U-box"/>
    <property type="match status" value="1"/>
</dbReference>
<keyword evidence="2 4" id="KW-0863">Zinc-finger</keyword>
<dbReference type="PANTHER" id="PTHR21319:SF53">
    <property type="entry name" value="RING FINGER AND CHY ZINC FINGER DOMAIN-CONTAINING PROTEIN 1"/>
    <property type="match status" value="1"/>
</dbReference>
<dbReference type="PROSITE" id="PS51266">
    <property type="entry name" value="ZF_CHY"/>
    <property type="match status" value="1"/>
</dbReference>
<dbReference type="SUPFAM" id="SSF161245">
    <property type="entry name" value="Zinc hairpin stack"/>
    <property type="match status" value="1"/>
</dbReference>
<dbReference type="InterPro" id="IPR039512">
    <property type="entry name" value="RCHY1_zinc-ribbon"/>
</dbReference>
<dbReference type="CDD" id="cd16464">
    <property type="entry name" value="RING-H2_Pirh2-like"/>
    <property type="match status" value="1"/>
</dbReference>
<dbReference type="Proteomes" id="UP001497497">
    <property type="component" value="Unassembled WGS sequence"/>
</dbReference>
<evidence type="ECO:0008006" key="11">
    <source>
        <dbReference type="Google" id="ProtNLM"/>
    </source>
</evidence>
<evidence type="ECO:0000313" key="9">
    <source>
        <dbReference type="EMBL" id="CAL1529500.1"/>
    </source>
</evidence>
<protein>
    <recommendedName>
        <fullName evidence="11">RING finger and CHY zinc finger domain-containing protein 1</fullName>
    </recommendedName>
</protein>
<dbReference type="AlphaFoldDB" id="A0AAV2H7D6"/>
<evidence type="ECO:0000256" key="4">
    <source>
        <dbReference type="PROSITE-ProRule" id="PRU00601"/>
    </source>
</evidence>
<reference evidence="9 10" key="1">
    <citation type="submission" date="2024-04" db="EMBL/GenBank/DDBJ databases">
        <authorList>
            <consortium name="Genoscope - CEA"/>
            <person name="William W."/>
        </authorList>
    </citation>
    <scope>NUCLEOTIDE SEQUENCE [LARGE SCALE GENOMIC DNA]</scope>
</reference>
<dbReference type="Pfam" id="PF14599">
    <property type="entry name" value="zinc_ribbon_6"/>
    <property type="match status" value="1"/>
</dbReference>
<dbReference type="GO" id="GO:0061630">
    <property type="term" value="F:ubiquitin protein ligase activity"/>
    <property type="evidence" value="ECO:0007669"/>
    <property type="project" value="TreeGrafter"/>
</dbReference>
<dbReference type="SUPFAM" id="SSF161219">
    <property type="entry name" value="CHY zinc finger-like"/>
    <property type="match status" value="1"/>
</dbReference>
<sequence length="263" mass="29958">MSSKAEMSGAADANVAEKETTKESTQSVGECQHYKRLCKLKAPCCSVFYSCRFCHDEVNNHEMDRHKVQEVQCKECNTIQKVCKECCNCGITFGEYFCPVCRLYDDNKDQFHCEKCGICRVGPKESFFHCDKCNACLSTSLQGNHKCVENVSRSCCPICQEFLHTSRAELQIPRCGHMIHRNCLQTFFQQGLYQCPMCKESLLDMGDVWKQMDEVCAAVQLPEDLRNVKLQILCQDCHKNSEQLFNTEGLKCNHCGGYNTTQA</sequence>
<proteinExistence type="predicted"/>
<evidence type="ECO:0000259" key="6">
    <source>
        <dbReference type="PROSITE" id="PS50089"/>
    </source>
</evidence>
<feature type="domain" description="CTCHY-type" evidence="8">
    <location>
        <begin position="93"/>
        <end position="155"/>
    </location>
</feature>
<dbReference type="GO" id="GO:0005634">
    <property type="term" value="C:nucleus"/>
    <property type="evidence" value="ECO:0007669"/>
    <property type="project" value="TreeGrafter"/>
</dbReference>
<dbReference type="InterPro" id="IPR008913">
    <property type="entry name" value="Znf_CHY"/>
</dbReference>
<evidence type="ECO:0000256" key="1">
    <source>
        <dbReference type="ARBA" id="ARBA00022723"/>
    </source>
</evidence>
<dbReference type="GO" id="GO:0006511">
    <property type="term" value="P:ubiquitin-dependent protein catabolic process"/>
    <property type="evidence" value="ECO:0007669"/>
    <property type="project" value="TreeGrafter"/>
</dbReference>
<evidence type="ECO:0000259" key="8">
    <source>
        <dbReference type="PROSITE" id="PS51270"/>
    </source>
</evidence>
<evidence type="ECO:0000259" key="7">
    <source>
        <dbReference type="PROSITE" id="PS51266"/>
    </source>
</evidence>
<organism evidence="9 10">
    <name type="scientific">Lymnaea stagnalis</name>
    <name type="common">Great pond snail</name>
    <name type="synonym">Helix stagnalis</name>
    <dbReference type="NCBI Taxonomy" id="6523"/>
    <lineage>
        <taxon>Eukaryota</taxon>
        <taxon>Metazoa</taxon>
        <taxon>Spiralia</taxon>
        <taxon>Lophotrochozoa</taxon>
        <taxon>Mollusca</taxon>
        <taxon>Gastropoda</taxon>
        <taxon>Heterobranchia</taxon>
        <taxon>Euthyneura</taxon>
        <taxon>Panpulmonata</taxon>
        <taxon>Hygrophila</taxon>
        <taxon>Lymnaeoidea</taxon>
        <taxon>Lymnaeidae</taxon>
        <taxon>Lymnaea</taxon>
    </lineage>
</organism>